<evidence type="ECO:0000256" key="1">
    <source>
        <dbReference type="PROSITE-ProRule" id="PRU01263"/>
    </source>
</evidence>
<comment type="caution">
    <text evidence="4">The sequence shown here is derived from an EMBL/GenBank/DDBJ whole genome shotgun (WGS) entry which is preliminary data.</text>
</comment>
<dbReference type="OrthoDB" id="10254663at2759"/>
<proteinExistence type="predicted"/>
<dbReference type="InterPro" id="IPR012934">
    <property type="entry name" value="Znf_AD"/>
</dbReference>
<dbReference type="GO" id="GO:0008270">
    <property type="term" value="F:zinc ion binding"/>
    <property type="evidence" value="ECO:0007669"/>
    <property type="project" value="UniProtKB-UniRule"/>
</dbReference>
<keyword evidence="5" id="KW-1185">Reference proteome</keyword>
<dbReference type="SMART" id="SM00868">
    <property type="entry name" value="zf-AD"/>
    <property type="match status" value="1"/>
</dbReference>
<keyword evidence="1" id="KW-0479">Metal-binding</keyword>
<sequence>MNNLKLCRFCHQKGQIDLNQDKSGEVLKKINLVVSYKFELRPELSPLLCKECFKDIKTSYAFQMKCLKHEHLLRKRAKIMAPEVKVDSYSTDINETNTASLLSDSGLQVLRQNIKQLNDQIATMKQDKILFVDKIKILEQERDDLKRSLMQYTITLPEITKNISSLLSRMEQQFVNMNTRIIPDNYVETRARSPIVSISVNQKSCDLDDEMVIGDVNEDDDEEELLLKGVTTIWDPSAHHSNFYTVLVPRRPIT</sequence>
<accession>A0A8S1D5D3</accession>
<feature type="binding site" evidence="1">
    <location>
        <position position="49"/>
    </location>
    <ligand>
        <name>Zn(2+)</name>
        <dbReference type="ChEBI" id="CHEBI:29105"/>
    </ligand>
</feature>
<evidence type="ECO:0000313" key="4">
    <source>
        <dbReference type="EMBL" id="CAB3375384.1"/>
    </source>
</evidence>
<dbReference type="AlphaFoldDB" id="A0A8S1D5D3"/>
<dbReference type="PROSITE" id="PS51915">
    <property type="entry name" value="ZAD"/>
    <property type="match status" value="1"/>
</dbReference>
<evidence type="ECO:0000256" key="2">
    <source>
        <dbReference type="SAM" id="Coils"/>
    </source>
</evidence>
<dbReference type="Pfam" id="PF07776">
    <property type="entry name" value="zf-AD"/>
    <property type="match status" value="1"/>
</dbReference>
<keyword evidence="2" id="KW-0175">Coiled coil</keyword>
<feature type="binding site" evidence="1">
    <location>
        <position position="10"/>
    </location>
    <ligand>
        <name>Zn(2+)</name>
        <dbReference type="ChEBI" id="CHEBI:29105"/>
    </ligand>
</feature>
<feature type="domain" description="ZAD" evidence="3">
    <location>
        <begin position="5"/>
        <end position="76"/>
    </location>
</feature>
<feature type="binding site" evidence="1">
    <location>
        <position position="52"/>
    </location>
    <ligand>
        <name>Zn(2+)</name>
        <dbReference type="ChEBI" id="CHEBI:29105"/>
    </ligand>
</feature>
<name>A0A8S1D5D3_9INSE</name>
<feature type="binding site" evidence="1">
    <location>
        <position position="7"/>
    </location>
    <ligand>
        <name>Zn(2+)</name>
        <dbReference type="ChEBI" id="CHEBI:29105"/>
    </ligand>
</feature>
<protein>
    <recommendedName>
        <fullName evidence="3">ZAD domain-containing protein</fullName>
    </recommendedName>
</protein>
<evidence type="ECO:0000259" key="3">
    <source>
        <dbReference type="PROSITE" id="PS51915"/>
    </source>
</evidence>
<keyword evidence="1" id="KW-0863">Zinc-finger</keyword>
<dbReference type="Proteomes" id="UP000494165">
    <property type="component" value="Unassembled WGS sequence"/>
</dbReference>
<dbReference type="EMBL" id="CADEPI010000111">
    <property type="protein sequence ID" value="CAB3375384.1"/>
    <property type="molecule type" value="Genomic_DNA"/>
</dbReference>
<gene>
    <name evidence="4" type="ORF">CLODIP_2_CD08661</name>
</gene>
<dbReference type="GO" id="GO:0005634">
    <property type="term" value="C:nucleus"/>
    <property type="evidence" value="ECO:0007669"/>
    <property type="project" value="InterPro"/>
</dbReference>
<reference evidence="4 5" key="1">
    <citation type="submission" date="2020-04" db="EMBL/GenBank/DDBJ databases">
        <authorList>
            <person name="Alioto T."/>
            <person name="Alioto T."/>
            <person name="Gomez Garrido J."/>
        </authorList>
    </citation>
    <scope>NUCLEOTIDE SEQUENCE [LARGE SCALE GENOMIC DNA]</scope>
</reference>
<dbReference type="SUPFAM" id="SSF57716">
    <property type="entry name" value="Glucocorticoid receptor-like (DNA-binding domain)"/>
    <property type="match status" value="1"/>
</dbReference>
<keyword evidence="1" id="KW-0862">Zinc</keyword>
<evidence type="ECO:0000313" key="5">
    <source>
        <dbReference type="Proteomes" id="UP000494165"/>
    </source>
</evidence>
<organism evidence="4 5">
    <name type="scientific">Cloeon dipterum</name>
    <dbReference type="NCBI Taxonomy" id="197152"/>
    <lineage>
        <taxon>Eukaryota</taxon>
        <taxon>Metazoa</taxon>
        <taxon>Ecdysozoa</taxon>
        <taxon>Arthropoda</taxon>
        <taxon>Hexapoda</taxon>
        <taxon>Insecta</taxon>
        <taxon>Pterygota</taxon>
        <taxon>Palaeoptera</taxon>
        <taxon>Ephemeroptera</taxon>
        <taxon>Pisciforma</taxon>
        <taxon>Baetidae</taxon>
        <taxon>Cloeon</taxon>
    </lineage>
</organism>
<feature type="coiled-coil region" evidence="2">
    <location>
        <begin position="107"/>
        <end position="155"/>
    </location>
</feature>